<evidence type="ECO:0000256" key="1">
    <source>
        <dbReference type="SAM" id="Phobius"/>
    </source>
</evidence>
<reference evidence="3" key="1">
    <citation type="submission" date="2011-06" db="EMBL/GenBank/DDBJ databases">
        <title>Complete genome sequence of Paenibacillus mucilaginosus KNP414.</title>
        <authorList>
            <person name="Wang J."/>
            <person name="Hu S."/>
            <person name="Hu X."/>
            <person name="Zhang B."/>
            <person name="Dong D."/>
            <person name="Zhang S."/>
            <person name="Zhao K."/>
            <person name="Wu D."/>
        </authorList>
    </citation>
    <scope>NUCLEOTIDE SEQUENCE [LARGE SCALE GENOMIC DNA]</scope>
    <source>
        <strain evidence="3">KNP414</strain>
    </source>
</reference>
<keyword evidence="1" id="KW-0472">Membrane</keyword>
<dbReference type="HOGENOM" id="CLU_3293491_0_0_9"/>
<dbReference type="RefSeq" id="WP_013918690.1">
    <property type="nucleotide sequence ID" value="NC_015690.1"/>
</dbReference>
<name>F8FLG9_PAEMK</name>
<sequence>MEPLLPNFIGALVQHGAALLVTFAVVALVIALVLRTGNKY</sequence>
<dbReference type="PATRIC" id="fig|1036673.3.peg.4626"/>
<keyword evidence="1" id="KW-1133">Transmembrane helix</keyword>
<evidence type="ECO:0000313" key="2">
    <source>
        <dbReference type="EMBL" id="AEI43537.1"/>
    </source>
</evidence>
<accession>F8FLG9</accession>
<keyword evidence="1" id="KW-0812">Transmembrane</keyword>
<protein>
    <submittedName>
        <fullName evidence="2">Uncharacterized protein</fullName>
    </submittedName>
</protein>
<proteinExistence type="predicted"/>
<organism evidence="2 3">
    <name type="scientific">Paenibacillus mucilaginosus (strain KNP414)</name>
    <dbReference type="NCBI Taxonomy" id="1036673"/>
    <lineage>
        <taxon>Bacteria</taxon>
        <taxon>Bacillati</taxon>
        <taxon>Bacillota</taxon>
        <taxon>Bacilli</taxon>
        <taxon>Bacillales</taxon>
        <taxon>Paenibacillaceae</taxon>
        <taxon>Paenibacillus</taxon>
    </lineage>
</organism>
<feature type="transmembrane region" description="Helical" evidence="1">
    <location>
        <begin position="12"/>
        <end position="34"/>
    </location>
</feature>
<dbReference type="AlphaFoldDB" id="F8FLG9"/>
<dbReference type="KEGG" id="pms:KNP414_05012"/>
<reference evidence="2 3" key="2">
    <citation type="journal article" date="2013" name="Genome Announc.">
        <title>Genome Sequence of Growth-Improving Paenibacillus mucilaginosus Strain KNP414.</title>
        <authorList>
            <person name="Lu J.J."/>
            <person name="Wang J.F."/>
            <person name="Hu X.F."/>
        </authorList>
    </citation>
    <scope>NUCLEOTIDE SEQUENCE [LARGE SCALE GENOMIC DNA]</scope>
    <source>
        <strain evidence="2 3">KNP414</strain>
    </source>
</reference>
<evidence type="ECO:0000313" key="3">
    <source>
        <dbReference type="Proteomes" id="UP000006620"/>
    </source>
</evidence>
<gene>
    <name evidence="2" type="ordered locus">KNP414_05012</name>
</gene>
<dbReference type="Proteomes" id="UP000006620">
    <property type="component" value="Chromosome"/>
</dbReference>
<dbReference type="EMBL" id="CP002869">
    <property type="protein sequence ID" value="AEI43537.1"/>
    <property type="molecule type" value="Genomic_DNA"/>
</dbReference>